<feature type="compositionally biased region" description="Basic and acidic residues" evidence="2">
    <location>
        <begin position="134"/>
        <end position="145"/>
    </location>
</feature>
<organism evidence="3 4">
    <name type="scientific">Clupea harengus</name>
    <name type="common">Atlantic herring</name>
    <dbReference type="NCBI Taxonomy" id="7950"/>
    <lineage>
        <taxon>Eukaryota</taxon>
        <taxon>Metazoa</taxon>
        <taxon>Chordata</taxon>
        <taxon>Craniata</taxon>
        <taxon>Vertebrata</taxon>
        <taxon>Euteleostomi</taxon>
        <taxon>Actinopterygii</taxon>
        <taxon>Neopterygii</taxon>
        <taxon>Teleostei</taxon>
        <taxon>Clupei</taxon>
        <taxon>Clupeiformes</taxon>
        <taxon>Clupeoidei</taxon>
        <taxon>Clupeidae</taxon>
        <taxon>Clupea</taxon>
    </lineage>
</organism>
<dbReference type="OrthoDB" id="8795751at2759"/>
<evidence type="ECO:0000256" key="1">
    <source>
        <dbReference type="SAM" id="Coils"/>
    </source>
</evidence>
<gene>
    <name evidence="4" type="primary">LOC116219842</name>
</gene>
<proteinExistence type="predicted"/>
<evidence type="ECO:0000256" key="2">
    <source>
        <dbReference type="SAM" id="MobiDB-lite"/>
    </source>
</evidence>
<dbReference type="SUPFAM" id="SSF50156">
    <property type="entry name" value="PDZ domain-like"/>
    <property type="match status" value="1"/>
</dbReference>
<accession>A0A6P8F680</accession>
<sequence length="468" mass="51843">MEAETFSPAREDILAQDLEEAQDRRSELADQLTNLREENERLAREAEELFEEKENLSLQVQKLKLDCEMYQQKSTVFQSQLGELQAERDRAYLSRDDAQAQIACNLAEKDVLRSQLVELQEKVFNLRARSAESGPRDKPRAREYSWESSYLGSSSEGPPPSPQPRSRLCRMNAICPDFMRSDDLEFTEGGLSSLRSSHVEPPGIDSLRRRQLDLSSDYSLETDDSPFSLDTESDFVMIFKDKAMSASLPTLPQKISSPDTVSRASAPPFLMRSRPQALRITGRVLTLTVQDGTLLGQIQVVGGNKTGVFVHGVTQDSSAHAAGVSPGAQILEVKYEQERQALQMVLEDSTQEEALWALGQVKGPCQLILRPNQDGSPLFPPYCHAPPMTLSSEQLNEAYDGLLQQLKTGEVTSGDSFYVRVNMSVPAGVAAGAPLHQVQRTFWHVTNTCHGTKGTCGPALVHPASCWT</sequence>
<dbReference type="InterPro" id="IPR036034">
    <property type="entry name" value="PDZ_sf"/>
</dbReference>
<dbReference type="GO" id="GO:0005737">
    <property type="term" value="C:cytoplasm"/>
    <property type="evidence" value="ECO:0007669"/>
    <property type="project" value="TreeGrafter"/>
</dbReference>
<dbReference type="GeneID" id="116219842"/>
<reference evidence="4" key="1">
    <citation type="submission" date="2025-08" db="UniProtKB">
        <authorList>
            <consortium name="RefSeq"/>
        </authorList>
    </citation>
    <scope>IDENTIFICATION</scope>
</reference>
<dbReference type="GO" id="GO:0050700">
    <property type="term" value="F:CARD domain binding"/>
    <property type="evidence" value="ECO:0007669"/>
    <property type="project" value="TreeGrafter"/>
</dbReference>
<dbReference type="RefSeq" id="XP_031419646.1">
    <property type="nucleotide sequence ID" value="XM_031563786.1"/>
</dbReference>
<dbReference type="Proteomes" id="UP000515152">
    <property type="component" value="Chromosome 26"/>
</dbReference>
<evidence type="ECO:0000313" key="4">
    <source>
        <dbReference type="RefSeq" id="XP_031419646.1"/>
    </source>
</evidence>
<feature type="coiled-coil region" evidence="1">
    <location>
        <begin position="11"/>
        <end position="129"/>
    </location>
</feature>
<keyword evidence="1" id="KW-0175">Coiled coil</keyword>
<name>A0A6P8F680_CLUHA</name>
<dbReference type="KEGG" id="char:116219842"/>
<keyword evidence="3" id="KW-1185">Reference proteome</keyword>
<dbReference type="PANTHER" id="PTHR14559:SF1">
    <property type="entry name" value="CASPASE RECRUITMENT DOMAIN-CONTAINING PROTEIN 14"/>
    <property type="match status" value="1"/>
</dbReference>
<dbReference type="Gene3D" id="2.30.42.10">
    <property type="match status" value="1"/>
</dbReference>
<feature type="compositionally biased region" description="Low complexity" evidence="2">
    <location>
        <begin position="146"/>
        <end position="156"/>
    </location>
</feature>
<dbReference type="AlphaFoldDB" id="A0A6P8F680"/>
<protein>
    <submittedName>
        <fullName evidence="4">Caspase recruitment domain-containing protein 14-like</fullName>
    </submittedName>
</protein>
<dbReference type="PANTHER" id="PTHR14559">
    <property type="entry name" value="CASPASE RECRUITMENT DOMAIN FAMILY"/>
    <property type="match status" value="1"/>
</dbReference>
<evidence type="ECO:0000313" key="3">
    <source>
        <dbReference type="Proteomes" id="UP000515152"/>
    </source>
</evidence>
<feature type="region of interest" description="Disordered" evidence="2">
    <location>
        <begin position="129"/>
        <end position="168"/>
    </location>
</feature>